<dbReference type="AlphaFoldDB" id="A0A090T7R8"/>
<organism evidence="1 2">
    <name type="scientific">Vibrio maritimus</name>
    <dbReference type="NCBI Taxonomy" id="990268"/>
    <lineage>
        <taxon>Bacteria</taxon>
        <taxon>Pseudomonadati</taxon>
        <taxon>Pseudomonadota</taxon>
        <taxon>Gammaproteobacteria</taxon>
        <taxon>Vibrionales</taxon>
        <taxon>Vibrionaceae</taxon>
        <taxon>Vibrio</taxon>
    </lineage>
</organism>
<evidence type="ECO:0000313" key="2">
    <source>
        <dbReference type="Proteomes" id="UP000029224"/>
    </source>
</evidence>
<proteinExistence type="predicted"/>
<dbReference type="InterPro" id="IPR010794">
    <property type="entry name" value="MalM"/>
</dbReference>
<keyword evidence="2" id="KW-1185">Reference proteome</keyword>
<dbReference type="GO" id="GO:0042597">
    <property type="term" value="C:periplasmic space"/>
    <property type="evidence" value="ECO:0007669"/>
    <property type="project" value="InterPro"/>
</dbReference>
<comment type="caution">
    <text evidence="1">The sequence shown here is derived from an EMBL/GenBank/DDBJ whole genome shotgun (WGS) entry which is preliminary data.</text>
</comment>
<sequence length="171" mass="18906">MAVIRDDGSVVEQYDLSEFEYLPARFHLGNRLALNFTFVAPSTTSKLMLVVYTKPEAFTRSVTVTHPAKLDAKARGNYLPEVKDIQVPFSDQGEVIVAIDGRKSQANTMSNDEQATQSKVIPAKATQESSEFYRLAITHAVDSNQLKKAVSLLEEAESLGSKVLAKRSTKR</sequence>
<reference evidence="1 2" key="2">
    <citation type="submission" date="2014-09" db="EMBL/GenBank/DDBJ databases">
        <authorList>
            <consortium name="NBRP consortium"/>
            <person name="Sawabe T."/>
            <person name="Meirelles P."/>
            <person name="Nakanishi M."/>
            <person name="Sayaka M."/>
            <person name="Hattori M."/>
            <person name="Ohkuma M."/>
        </authorList>
    </citation>
    <scope>NUCLEOTIDE SEQUENCE [LARGE SCALE GENOMIC DNA]</scope>
    <source>
        <strain evidence="1 2">JCM 19240</strain>
    </source>
</reference>
<dbReference type="Pfam" id="PF07148">
    <property type="entry name" value="MalM"/>
    <property type="match status" value="1"/>
</dbReference>
<dbReference type="Proteomes" id="UP000029224">
    <property type="component" value="Unassembled WGS sequence"/>
</dbReference>
<protein>
    <submittedName>
        <fullName evidence="1">Maltose operon periplasmic protein MalM</fullName>
    </submittedName>
</protein>
<gene>
    <name evidence="1" type="ORF">JCM19240_4930</name>
</gene>
<evidence type="ECO:0000313" key="1">
    <source>
        <dbReference type="EMBL" id="GAL35995.1"/>
    </source>
</evidence>
<accession>A0A090T7R8</accession>
<reference evidence="1 2" key="1">
    <citation type="submission" date="2014-09" db="EMBL/GenBank/DDBJ databases">
        <title>Vibrio maritimus JCM 19240. (C210) whole genome shotgun sequence.</title>
        <authorList>
            <person name="Sawabe T."/>
            <person name="Meirelles P."/>
            <person name="Nakanishi M."/>
            <person name="Sayaka M."/>
            <person name="Hattori M."/>
            <person name="Ohkuma M."/>
        </authorList>
    </citation>
    <scope>NUCLEOTIDE SEQUENCE [LARGE SCALE GENOMIC DNA]</scope>
    <source>
        <strain evidence="1 2">JCM 19240</strain>
    </source>
</reference>
<dbReference type="GO" id="GO:0008643">
    <property type="term" value="P:carbohydrate transport"/>
    <property type="evidence" value="ECO:0007669"/>
    <property type="project" value="InterPro"/>
</dbReference>
<name>A0A090T7R8_9VIBR</name>
<dbReference type="EMBL" id="BBMT01000008">
    <property type="protein sequence ID" value="GAL35995.1"/>
    <property type="molecule type" value="Genomic_DNA"/>
</dbReference>